<gene>
    <name evidence="2" type="ORF">WI372_05510</name>
</gene>
<dbReference type="RefSeq" id="WP_405274931.1">
    <property type="nucleotide sequence ID" value="NZ_CP144380.1"/>
</dbReference>
<reference evidence="2 3" key="1">
    <citation type="submission" date="2024-02" db="EMBL/GenBank/DDBJ databases">
        <title>A novel Gemmatimonadota bacterium.</title>
        <authorList>
            <person name="Du Z.-J."/>
            <person name="Ye Y.-Q."/>
        </authorList>
    </citation>
    <scope>NUCLEOTIDE SEQUENCE [LARGE SCALE GENOMIC DNA]</scope>
    <source>
        <strain evidence="2 3">DH-20</strain>
    </source>
</reference>
<feature type="transmembrane region" description="Helical" evidence="1">
    <location>
        <begin position="46"/>
        <end position="63"/>
    </location>
</feature>
<organism evidence="2 3">
    <name type="scientific">Gaopeijia maritima</name>
    <dbReference type="NCBI Taxonomy" id="3119007"/>
    <lineage>
        <taxon>Bacteria</taxon>
        <taxon>Pseudomonadati</taxon>
        <taxon>Gemmatimonadota</taxon>
        <taxon>Longimicrobiia</taxon>
        <taxon>Gaopeijiales</taxon>
        <taxon>Gaopeijiaceae</taxon>
        <taxon>Gaopeijia</taxon>
    </lineage>
</organism>
<dbReference type="EMBL" id="JBBHLI010000002">
    <property type="protein sequence ID" value="MEK9500425.1"/>
    <property type="molecule type" value="Genomic_DNA"/>
</dbReference>
<keyword evidence="3" id="KW-1185">Reference proteome</keyword>
<keyword evidence="1" id="KW-1133">Transmembrane helix</keyword>
<name>A0ABU9E917_9BACT</name>
<dbReference type="Proteomes" id="UP001484239">
    <property type="component" value="Unassembled WGS sequence"/>
</dbReference>
<feature type="transmembrane region" description="Helical" evidence="1">
    <location>
        <begin position="75"/>
        <end position="93"/>
    </location>
</feature>
<keyword evidence="1" id="KW-0472">Membrane</keyword>
<evidence type="ECO:0000313" key="3">
    <source>
        <dbReference type="Proteomes" id="UP001484239"/>
    </source>
</evidence>
<feature type="transmembrane region" description="Helical" evidence="1">
    <location>
        <begin position="12"/>
        <end position="34"/>
    </location>
</feature>
<evidence type="ECO:0000313" key="2">
    <source>
        <dbReference type="EMBL" id="MEK9500425.1"/>
    </source>
</evidence>
<feature type="transmembrane region" description="Helical" evidence="1">
    <location>
        <begin position="105"/>
        <end position="125"/>
    </location>
</feature>
<keyword evidence="1" id="KW-0812">Transmembrane</keyword>
<sequence>MRGAARGEFGFLRFYYLGGTLAFAALDWLLAAPIRAVFFGRPTHRLMYYLALLAVGLLCRFRPTWTPVLGMAESAVNLTLVLLSILLPIWGSLDAVAAGGEAYRPASTWVLLNALLSGAVLILAFQRTQRGLGRAG</sequence>
<evidence type="ECO:0000256" key="1">
    <source>
        <dbReference type="SAM" id="Phobius"/>
    </source>
</evidence>
<comment type="caution">
    <text evidence="2">The sequence shown here is derived from an EMBL/GenBank/DDBJ whole genome shotgun (WGS) entry which is preliminary data.</text>
</comment>
<protein>
    <submittedName>
        <fullName evidence="2">Uncharacterized protein</fullName>
    </submittedName>
</protein>
<accession>A0ABU9E917</accession>
<proteinExistence type="predicted"/>